<dbReference type="EMBL" id="HACA01008905">
    <property type="protein sequence ID" value="CDW26266.1"/>
    <property type="molecule type" value="Transcribed_RNA"/>
</dbReference>
<sequence length="19" mass="2359">MMYITIYLTIFSFLLLTKF</sequence>
<protein>
    <submittedName>
        <fullName evidence="1">Uncharacterized protein</fullName>
    </submittedName>
</protein>
<name>A0A0K2TL78_LEPSM</name>
<organism evidence="1">
    <name type="scientific">Lepeophtheirus salmonis</name>
    <name type="common">Salmon louse</name>
    <name type="synonym">Caligus salmonis</name>
    <dbReference type="NCBI Taxonomy" id="72036"/>
    <lineage>
        <taxon>Eukaryota</taxon>
        <taxon>Metazoa</taxon>
        <taxon>Ecdysozoa</taxon>
        <taxon>Arthropoda</taxon>
        <taxon>Crustacea</taxon>
        <taxon>Multicrustacea</taxon>
        <taxon>Hexanauplia</taxon>
        <taxon>Copepoda</taxon>
        <taxon>Siphonostomatoida</taxon>
        <taxon>Caligidae</taxon>
        <taxon>Lepeophtheirus</taxon>
    </lineage>
</organism>
<proteinExistence type="predicted"/>
<evidence type="ECO:0000313" key="1">
    <source>
        <dbReference type="EMBL" id="CDW26266.1"/>
    </source>
</evidence>
<dbReference type="AlphaFoldDB" id="A0A0K2TL78"/>
<reference evidence="1" key="1">
    <citation type="submission" date="2014-05" db="EMBL/GenBank/DDBJ databases">
        <authorList>
            <person name="Chronopoulou M."/>
        </authorList>
    </citation>
    <scope>NUCLEOTIDE SEQUENCE</scope>
    <source>
        <tissue evidence="1">Whole organism</tissue>
    </source>
</reference>
<accession>A0A0K2TL78</accession>